<dbReference type="PIRSF" id="PIRSF016123">
    <property type="entry name" value="UCP016123"/>
    <property type="match status" value="1"/>
</dbReference>
<comment type="catalytic activity">
    <reaction evidence="13 14">
        <text>cytidine(56) in tRNA + S-adenosyl-L-methionine = 2'-O-methylcytidine(56) in tRNA + S-adenosyl-L-homocysteine + H(+)</text>
        <dbReference type="Rhea" id="RHEA:42968"/>
        <dbReference type="Rhea" id="RHEA-COMP:10308"/>
        <dbReference type="Rhea" id="RHEA-COMP:10309"/>
        <dbReference type="ChEBI" id="CHEBI:15378"/>
        <dbReference type="ChEBI" id="CHEBI:57856"/>
        <dbReference type="ChEBI" id="CHEBI:59789"/>
        <dbReference type="ChEBI" id="CHEBI:74495"/>
        <dbReference type="ChEBI" id="CHEBI:82748"/>
        <dbReference type="EC" id="2.1.1.206"/>
    </reaction>
</comment>
<comment type="subcellular location">
    <subcellularLocation>
        <location evidence="2 14">Cytoplasm</location>
    </subcellularLocation>
</comment>
<dbReference type="InterPro" id="IPR002845">
    <property type="entry name" value="tRNA_mtfrase_aTrm56"/>
</dbReference>
<sequence>MPEIYVLRLGHRSERDKRISTHVALTARAFGAKGIYFDTYDRKVFESVRDVVRRWGGEFFVEECNWKKLLKEFDGLKVHLTMYGVPLPEKIDDIKKVEKVLAIVGAEKVPPEVYELADMNVSIGTQPHSEVAALAVFLRDVLDGKVFSLQFPDAKIRVIPSERGKQVEER</sequence>
<evidence type="ECO:0000256" key="13">
    <source>
        <dbReference type="ARBA" id="ARBA00047792"/>
    </source>
</evidence>
<dbReference type="GO" id="GO:0002128">
    <property type="term" value="P:tRNA nucleoside ribose methylation"/>
    <property type="evidence" value="ECO:0007669"/>
    <property type="project" value="UniProtKB-UniRule"/>
</dbReference>
<evidence type="ECO:0000256" key="6">
    <source>
        <dbReference type="ARBA" id="ARBA00013709"/>
    </source>
</evidence>
<comment type="similarity">
    <text evidence="3 14">Belongs to the aTrm56 family.</text>
</comment>
<dbReference type="eggNOG" id="arCOG01857">
    <property type="taxonomic scope" value="Archaea"/>
</dbReference>
<keyword evidence="8 14" id="KW-0489">Methyltransferase</keyword>
<dbReference type="PANTHER" id="PTHR42197">
    <property type="entry name" value="TRNA (CYTIDINE(56)-2'-O)-METHYLTRANSFERASE"/>
    <property type="match status" value="1"/>
</dbReference>
<dbReference type="OrthoDB" id="14397at2157"/>
<feature type="binding site" evidence="14">
    <location>
        <position position="80"/>
    </location>
    <ligand>
        <name>S-adenosyl-L-methionine</name>
        <dbReference type="ChEBI" id="CHEBI:59789"/>
    </ligand>
</feature>
<comment type="function">
    <text evidence="1 14">Specifically catalyzes the AdoMet-dependent 2'-O-ribose methylation of cytidine at position 56 in tRNAs.</text>
</comment>
<evidence type="ECO:0000256" key="3">
    <source>
        <dbReference type="ARBA" id="ARBA00010324"/>
    </source>
</evidence>
<evidence type="ECO:0000256" key="1">
    <source>
        <dbReference type="ARBA" id="ARBA00003959"/>
    </source>
</evidence>
<reference evidence="15 16" key="1">
    <citation type="submission" date="2011-03" db="EMBL/GenBank/DDBJ databases">
        <title>The complete genome of Archaeoglobus veneficus SNP6.</title>
        <authorList>
            <consortium name="US DOE Joint Genome Institute (JGI-PGF)"/>
            <person name="Lucas S."/>
            <person name="Copeland A."/>
            <person name="Lapidus A."/>
            <person name="Bruce D."/>
            <person name="Goodwin L."/>
            <person name="Pitluck S."/>
            <person name="Kyrpides N."/>
            <person name="Mavromatis K."/>
            <person name="Pagani I."/>
            <person name="Ivanova N."/>
            <person name="Mikhailova N."/>
            <person name="Lu M."/>
            <person name="Detter J.C."/>
            <person name="Tapia R."/>
            <person name="Han C."/>
            <person name="Land M."/>
            <person name="Hauser L."/>
            <person name="Markowitz V."/>
            <person name="Cheng J.-F."/>
            <person name="Hugenholtz P."/>
            <person name="Woyke T."/>
            <person name="Wu D."/>
            <person name="Spring S."/>
            <person name="Brambilla E."/>
            <person name="Klenk H.-P."/>
            <person name="Eisen J.A."/>
        </authorList>
    </citation>
    <scope>NUCLEOTIDE SEQUENCE [LARGE SCALE GENOMIC DNA]</scope>
    <source>
        <strain>SNP6</strain>
    </source>
</reference>
<dbReference type="SUPFAM" id="SSF75217">
    <property type="entry name" value="alpha/beta knot"/>
    <property type="match status" value="1"/>
</dbReference>
<proteinExistence type="inferred from homology"/>
<evidence type="ECO:0000256" key="2">
    <source>
        <dbReference type="ARBA" id="ARBA00004496"/>
    </source>
</evidence>
<dbReference type="GO" id="GO:0106059">
    <property type="term" value="F:tRNA (cytidine(56)-2'-O)-methyltransferase activity"/>
    <property type="evidence" value="ECO:0007669"/>
    <property type="project" value="UniProtKB-EC"/>
</dbReference>
<evidence type="ECO:0000256" key="8">
    <source>
        <dbReference type="ARBA" id="ARBA00022603"/>
    </source>
</evidence>
<evidence type="ECO:0000313" key="15">
    <source>
        <dbReference type="EMBL" id="AEA47584.1"/>
    </source>
</evidence>
<dbReference type="HAMAP" id="MF_00077">
    <property type="entry name" value="tRNA_methyltr_aTrm56"/>
    <property type="match status" value="1"/>
</dbReference>
<dbReference type="PANTHER" id="PTHR42197:SF1">
    <property type="entry name" value="TRNA (CYTIDINE(56)-2'-O)-METHYLTRANSFERASE"/>
    <property type="match status" value="1"/>
</dbReference>
<evidence type="ECO:0000256" key="5">
    <source>
        <dbReference type="ARBA" id="ARBA00012624"/>
    </source>
</evidence>
<dbReference type="NCBIfam" id="NF003048">
    <property type="entry name" value="PRK03958.1"/>
    <property type="match status" value="1"/>
</dbReference>
<evidence type="ECO:0000256" key="14">
    <source>
        <dbReference type="HAMAP-Rule" id="MF_00077"/>
    </source>
</evidence>
<dbReference type="HOGENOM" id="CLU_123709_0_0_2"/>
<dbReference type="AlphaFoldDB" id="F2KPQ6"/>
<organism evidence="15 16">
    <name type="scientific">Archaeoglobus veneficus (strain DSM 11195 / SNP6)</name>
    <dbReference type="NCBI Taxonomy" id="693661"/>
    <lineage>
        <taxon>Archaea</taxon>
        <taxon>Methanobacteriati</taxon>
        <taxon>Methanobacteriota</taxon>
        <taxon>Archaeoglobi</taxon>
        <taxon>Archaeoglobales</taxon>
        <taxon>Archaeoglobaceae</taxon>
        <taxon>Archaeoglobus</taxon>
    </lineage>
</organism>
<dbReference type="CDD" id="cd18083">
    <property type="entry name" value="aTrm56-like"/>
    <property type="match status" value="1"/>
</dbReference>
<dbReference type="Proteomes" id="UP000008136">
    <property type="component" value="Chromosome"/>
</dbReference>
<dbReference type="InterPro" id="IPR029026">
    <property type="entry name" value="tRNA_m1G_MTases_N"/>
</dbReference>
<evidence type="ECO:0000313" key="16">
    <source>
        <dbReference type="Proteomes" id="UP000008136"/>
    </source>
</evidence>
<keyword evidence="9 14" id="KW-0808">Transferase</keyword>
<accession>F2KPQ6</accession>
<dbReference type="EMBL" id="CP002588">
    <property type="protein sequence ID" value="AEA47584.1"/>
    <property type="molecule type" value="Genomic_DNA"/>
</dbReference>
<keyword evidence="16" id="KW-1185">Reference proteome</keyword>
<dbReference type="Gene3D" id="3.40.1280.10">
    <property type="match status" value="1"/>
</dbReference>
<evidence type="ECO:0000256" key="12">
    <source>
        <dbReference type="ARBA" id="ARBA00029826"/>
    </source>
</evidence>
<dbReference type="Pfam" id="PF01994">
    <property type="entry name" value="Trm56"/>
    <property type="match status" value="1"/>
</dbReference>
<keyword evidence="11 14" id="KW-0819">tRNA processing</keyword>
<dbReference type="InterPro" id="IPR029028">
    <property type="entry name" value="Alpha/beta_knot_MTases"/>
</dbReference>
<comment type="subunit">
    <text evidence="4 14">Homodimer.</text>
</comment>
<name>F2KPQ6_ARCVS</name>
<dbReference type="STRING" id="693661.Arcve_1584"/>
<dbReference type="KEGG" id="ave:Arcve_1584"/>
<evidence type="ECO:0000256" key="9">
    <source>
        <dbReference type="ARBA" id="ARBA00022679"/>
    </source>
</evidence>
<dbReference type="EC" id="2.1.1.206" evidence="5 14"/>
<dbReference type="GeneID" id="10394708"/>
<feature type="binding site" evidence="14">
    <location>
        <begin position="105"/>
        <end position="109"/>
    </location>
    <ligand>
        <name>S-adenosyl-L-methionine</name>
        <dbReference type="ChEBI" id="CHEBI:59789"/>
    </ligand>
</feature>
<keyword evidence="7 14" id="KW-0963">Cytoplasm</keyword>
<evidence type="ECO:0000256" key="4">
    <source>
        <dbReference type="ARBA" id="ARBA00011738"/>
    </source>
</evidence>
<dbReference type="RefSeq" id="WP_013684241.1">
    <property type="nucleotide sequence ID" value="NC_015320.1"/>
</dbReference>
<evidence type="ECO:0000256" key="11">
    <source>
        <dbReference type="ARBA" id="ARBA00022694"/>
    </source>
</evidence>
<evidence type="ECO:0000256" key="10">
    <source>
        <dbReference type="ARBA" id="ARBA00022691"/>
    </source>
</evidence>
<comment type="caution">
    <text evidence="14">Lacks conserved residue(s) required for the propagation of feature annotation.</text>
</comment>
<dbReference type="GO" id="GO:0005737">
    <property type="term" value="C:cytoplasm"/>
    <property type="evidence" value="ECO:0007669"/>
    <property type="project" value="UniProtKB-SubCell"/>
</dbReference>
<keyword evidence="10 14" id="KW-0949">S-adenosyl-L-methionine</keyword>
<evidence type="ECO:0000256" key="7">
    <source>
        <dbReference type="ARBA" id="ARBA00022490"/>
    </source>
</evidence>
<gene>
    <name evidence="15" type="ordered locus">Arcve_1584</name>
</gene>
<protein>
    <recommendedName>
        <fullName evidence="6 14">tRNA (cytidine(56)-2'-O)-methyltransferase</fullName>
        <ecNumber evidence="5 14">2.1.1.206</ecNumber>
    </recommendedName>
    <alternativeName>
        <fullName evidence="12 14">tRNA ribose 2'-O-methyltransferase aTrm56</fullName>
    </alternativeName>
</protein>